<dbReference type="EMBL" id="JAENIM010000044">
    <property type="protein sequence ID" value="MBK1792341.1"/>
    <property type="molecule type" value="Genomic_DNA"/>
</dbReference>
<accession>A0A8J7SLG2</accession>
<reference evidence="2" key="1">
    <citation type="submission" date="2021-01" db="EMBL/GenBank/DDBJ databases">
        <title>Modified the classification status of verrucomicrobia.</title>
        <authorList>
            <person name="Feng X."/>
        </authorList>
    </citation>
    <scope>NUCLEOTIDE SEQUENCE</scope>
    <source>
        <strain evidence="2">_KCTC 22039</strain>
    </source>
</reference>
<keyword evidence="1" id="KW-0732">Signal</keyword>
<dbReference type="Proteomes" id="UP000624703">
    <property type="component" value="Unassembled WGS sequence"/>
</dbReference>
<dbReference type="AlphaFoldDB" id="A0A8J7SLG2"/>
<organism evidence="2 3">
    <name type="scientific">Persicirhabdus sediminis</name>
    <dbReference type="NCBI Taxonomy" id="454144"/>
    <lineage>
        <taxon>Bacteria</taxon>
        <taxon>Pseudomonadati</taxon>
        <taxon>Verrucomicrobiota</taxon>
        <taxon>Verrucomicrobiia</taxon>
        <taxon>Verrucomicrobiales</taxon>
        <taxon>Verrucomicrobiaceae</taxon>
        <taxon>Persicirhabdus</taxon>
    </lineage>
</organism>
<keyword evidence="3" id="KW-1185">Reference proteome</keyword>
<evidence type="ECO:0000256" key="1">
    <source>
        <dbReference type="SAM" id="SignalP"/>
    </source>
</evidence>
<proteinExistence type="predicted"/>
<sequence>MLQPLRHLSSLVACAMLICLAAMPARAEQPSPYPELDKGEVGRLQVTLYHGTNGEPVANTKPAEKSIVDALQKIDALKFKNYHLLGQDTPVIPRRFAGWATPLNPSEEIMLSFRTLGPTEAGIRLDLELWQRSDNVMRGIVELDKNHPFYVRGPKWRDGYVIICIELVQRRTPKSSKQ</sequence>
<dbReference type="RefSeq" id="WP_200312352.1">
    <property type="nucleotide sequence ID" value="NZ_JAENIM010000044.1"/>
</dbReference>
<gene>
    <name evidence="2" type="ORF">JIN82_14350</name>
</gene>
<comment type="caution">
    <text evidence="2">The sequence shown here is derived from an EMBL/GenBank/DDBJ whole genome shotgun (WGS) entry which is preliminary data.</text>
</comment>
<evidence type="ECO:0000313" key="3">
    <source>
        <dbReference type="Proteomes" id="UP000624703"/>
    </source>
</evidence>
<protein>
    <submittedName>
        <fullName evidence="2">Uncharacterized protein</fullName>
    </submittedName>
</protein>
<feature type="chain" id="PRO_5035261905" evidence="1">
    <location>
        <begin position="28"/>
        <end position="178"/>
    </location>
</feature>
<name>A0A8J7SLG2_9BACT</name>
<evidence type="ECO:0000313" key="2">
    <source>
        <dbReference type="EMBL" id="MBK1792341.1"/>
    </source>
</evidence>
<feature type="signal peptide" evidence="1">
    <location>
        <begin position="1"/>
        <end position="27"/>
    </location>
</feature>